<dbReference type="RefSeq" id="WP_116495784.1">
    <property type="nucleotide sequence ID" value="NZ_QENZ01000003.1"/>
</dbReference>
<keyword evidence="6" id="KW-0479">Metal-binding</keyword>
<dbReference type="PANTHER" id="PTHR33540">
    <property type="entry name" value="TRNA THREONYLCARBAMOYLADENOSINE BIOSYNTHESIS PROTEIN TSAE"/>
    <property type="match status" value="1"/>
</dbReference>
<keyword evidence="7" id="KW-0547">Nucleotide-binding</keyword>
<dbReference type="Pfam" id="PF02367">
    <property type="entry name" value="TsaE"/>
    <property type="match status" value="1"/>
</dbReference>
<keyword evidence="4" id="KW-0963">Cytoplasm</keyword>
<dbReference type="NCBIfam" id="TIGR00150">
    <property type="entry name" value="T6A_YjeE"/>
    <property type="match status" value="1"/>
</dbReference>
<keyword evidence="12" id="KW-1185">Reference proteome</keyword>
<evidence type="ECO:0000256" key="4">
    <source>
        <dbReference type="ARBA" id="ARBA00022490"/>
    </source>
</evidence>
<comment type="subcellular location">
    <subcellularLocation>
        <location evidence="1">Cytoplasm</location>
    </subcellularLocation>
</comment>
<dbReference type="GO" id="GO:0005524">
    <property type="term" value="F:ATP binding"/>
    <property type="evidence" value="ECO:0007669"/>
    <property type="project" value="UniProtKB-KW"/>
</dbReference>
<sequence>MSVVSKTYRANSLEGLLEVADKFLQDWGEHKLVTLIGEMGAGKTTFVKAICDVLGVEDAVSSPTFSIINEYTTANGETLFHFDFYRINDEQEALDFGVEEYWESDAYCYMEWPEKVENILPEDILEVRIKEETDGTRLISVFKH</sequence>
<dbReference type="InterPro" id="IPR003442">
    <property type="entry name" value="T6A_TsaE"/>
</dbReference>
<accession>A0A7L4URX1</accession>
<evidence type="ECO:0000256" key="9">
    <source>
        <dbReference type="ARBA" id="ARBA00022842"/>
    </source>
</evidence>
<evidence type="ECO:0000256" key="1">
    <source>
        <dbReference type="ARBA" id="ARBA00004496"/>
    </source>
</evidence>
<proteinExistence type="inferred from homology"/>
<dbReference type="AlphaFoldDB" id="A0A7L4URX1"/>
<keyword evidence="9" id="KW-0460">Magnesium</keyword>
<evidence type="ECO:0000256" key="2">
    <source>
        <dbReference type="ARBA" id="ARBA00007599"/>
    </source>
</evidence>
<protein>
    <recommendedName>
        <fullName evidence="3">tRNA threonylcarbamoyladenosine biosynthesis protein TsaE</fullName>
    </recommendedName>
    <alternativeName>
        <fullName evidence="10">t(6)A37 threonylcarbamoyladenosine biosynthesis protein TsaE</fullName>
    </alternativeName>
</protein>
<dbReference type="SUPFAM" id="SSF52540">
    <property type="entry name" value="P-loop containing nucleoside triphosphate hydrolases"/>
    <property type="match status" value="1"/>
</dbReference>
<dbReference type="OrthoDB" id="9815896at2"/>
<dbReference type="InterPro" id="IPR027417">
    <property type="entry name" value="P-loop_NTPase"/>
</dbReference>
<dbReference type="GO" id="GO:0002949">
    <property type="term" value="P:tRNA threonylcarbamoyladenosine modification"/>
    <property type="evidence" value="ECO:0007669"/>
    <property type="project" value="InterPro"/>
</dbReference>
<dbReference type="Proteomes" id="UP000251835">
    <property type="component" value="Unassembled WGS sequence"/>
</dbReference>
<reference evidence="11 12" key="1">
    <citation type="submission" date="2018-05" db="EMBL/GenBank/DDBJ databases">
        <title>Genomic Encyclopedia of Type Strains, Phase IV (KMG-IV): sequencing the most valuable type-strain genomes for metagenomic binning, comparative biology and taxonomic classification.</title>
        <authorList>
            <person name="Goeker M."/>
        </authorList>
    </citation>
    <scope>NUCLEOTIDE SEQUENCE [LARGE SCALE GENOMIC DNA]</scope>
    <source>
        <strain evidence="11 12">DSM 28579</strain>
    </source>
</reference>
<evidence type="ECO:0000313" key="12">
    <source>
        <dbReference type="Proteomes" id="UP000251835"/>
    </source>
</evidence>
<dbReference type="PANTHER" id="PTHR33540:SF2">
    <property type="entry name" value="TRNA THREONYLCARBAMOYLADENOSINE BIOSYNTHESIS PROTEIN TSAE"/>
    <property type="match status" value="1"/>
</dbReference>
<name>A0A7L4URX1_BALHA</name>
<comment type="caution">
    <text evidence="11">The sequence shown here is derived from an EMBL/GenBank/DDBJ whole genome shotgun (WGS) entry which is preliminary data.</text>
</comment>
<comment type="similarity">
    <text evidence="2">Belongs to the TsaE family.</text>
</comment>
<evidence type="ECO:0000256" key="5">
    <source>
        <dbReference type="ARBA" id="ARBA00022694"/>
    </source>
</evidence>
<keyword evidence="8" id="KW-0067">ATP-binding</keyword>
<keyword evidence="5" id="KW-0819">tRNA processing</keyword>
<dbReference type="Gene3D" id="3.40.50.300">
    <property type="entry name" value="P-loop containing nucleotide triphosphate hydrolases"/>
    <property type="match status" value="1"/>
</dbReference>
<evidence type="ECO:0000313" key="11">
    <source>
        <dbReference type="EMBL" id="PVX52242.1"/>
    </source>
</evidence>
<organism evidence="11 12">
    <name type="scientific">Balneicella halophila</name>
    <dbReference type="NCBI Taxonomy" id="1537566"/>
    <lineage>
        <taxon>Bacteria</taxon>
        <taxon>Pseudomonadati</taxon>
        <taxon>Bacteroidota</taxon>
        <taxon>Bacteroidia</taxon>
        <taxon>Bacteroidales</taxon>
        <taxon>Balneicellaceae</taxon>
        <taxon>Balneicella</taxon>
    </lineage>
</organism>
<evidence type="ECO:0000256" key="7">
    <source>
        <dbReference type="ARBA" id="ARBA00022741"/>
    </source>
</evidence>
<evidence type="ECO:0000256" key="8">
    <source>
        <dbReference type="ARBA" id="ARBA00022840"/>
    </source>
</evidence>
<evidence type="ECO:0000256" key="3">
    <source>
        <dbReference type="ARBA" id="ARBA00019010"/>
    </source>
</evidence>
<dbReference type="GO" id="GO:0005737">
    <property type="term" value="C:cytoplasm"/>
    <property type="evidence" value="ECO:0007669"/>
    <property type="project" value="UniProtKB-SubCell"/>
</dbReference>
<evidence type="ECO:0000256" key="10">
    <source>
        <dbReference type="ARBA" id="ARBA00032441"/>
    </source>
</evidence>
<evidence type="ECO:0000256" key="6">
    <source>
        <dbReference type="ARBA" id="ARBA00022723"/>
    </source>
</evidence>
<dbReference type="EMBL" id="QENZ01000003">
    <property type="protein sequence ID" value="PVX52242.1"/>
    <property type="molecule type" value="Genomic_DNA"/>
</dbReference>
<gene>
    <name evidence="11" type="ORF">C7377_0549</name>
</gene>
<dbReference type="GO" id="GO:0046872">
    <property type="term" value="F:metal ion binding"/>
    <property type="evidence" value="ECO:0007669"/>
    <property type="project" value="UniProtKB-KW"/>
</dbReference>